<dbReference type="InterPro" id="IPR001917">
    <property type="entry name" value="Aminotrans_II_pyridoxalP_BS"/>
</dbReference>
<evidence type="ECO:0000256" key="8">
    <source>
        <dbReference type="ARBA" id="ARBA00047481"/>
    </source>
</evidence>
<evidence type="ECO:0000256" key="3">
    <source>
        <dbReference type="ARBA" id="ARBA00007970"/>
    </source>
</evidence>
<evidence type="ECO:0000256" key="2">
    <source>
        <dbReference type="ARBA" id="ARBA00005011"/>
    </source>
</evidence>
<keyword evidence="9" id="KW-0028">Amino-acid biosynthesis</keyword>
<dbReference type="PROSITE" id="PS00599">
    <property type="entry name" value="AA_TRANSFER_CLASS_2"/>
    <property type="match status" value="1"/>
</dbReference>
<evidence type="ECO:0000256" key="1">
    <source>
        <dbReference type="ARBA" id="ARBA00001933"/>
    </source>
</evidence>
<dbReference type="InterPro" id="IPR015421">
    <property type="entry name" value="PyrdxlP-dep_Trfase_major"/>
</dbReference>
<comment type="pathway">
    <text evidence="2 9">Amino-acid biosynthesis; L-histidine biosynthesis; L-histidine from 5-phospho-alpha-D-ribose 1-diphosphate: step 7/9.</text>
</comment>
<organism evidence="11 12">
    <name type="scientific">Litoribacillus peritrichatus</name>
    <dbReference type="NCBI Taxonomy" id="718191"/>
    <lineage>
        <taxon>Bacteria</taxon>
        <taxon>Pseudomonadati</taxon>
        <taxon>Pseudomonadota</taxon>
        <taxon>Gammaproteobacteria</taxon>
        <taxon>Oceanospirillales</taxon>
        <taxon>Oceanospirillaceae</taxon>
        <taxon>Litoribacillus</taxon>
    </lineage>
</organism>
<proteinExistence type="inferred from homology"/>
<evidence type="ECO:0000256" key="6">
    <source>
        <dbReference type="ARBA" id="ARBA00022679"/>
    </source>
</evidence>
<dbReference type="InterPro" id="IPR015424">
    <property type="entry name" value="PyrdxlP-dep_Trfase"/>
</dbReference>
<dbReference type="PANTHER" id="PTHR43643:SF3">
    <property type="entry name" value="HISTIDINOL-PHOSPHATE AMINOTRANSFERASE"/>
    <property type="match status" value="1"/>
</dbReference>
<dbReference type="CDD" id="cd00609">
    <property type="entry name" value="AAT_like"/>
    <property type="match status" value="1"/>
</dbReference>
<keyword evidence="5 9" id="KW-0032">Aminotransferase</keyword>
<feature type="modified residue" description="N6-(pyridoxal phosphate)lysine" evidence="9">
    <location>
        <position position="233"/>
    </location>
</feature>
<dbReference type="EC" id="2.6.1.9" evidence="9"/>
<comment type="similarity">
    <text evidence="3 9">Belongs to the class-II pyridoxal-phosphate-dependent aminotransferase family. Histidinol-phosphate aminotransferase subfamily.</text>
</comment>
<protein>
    <recommendedName>
        <fullName evidence="9">Histidinol-phosphate aminotransferase</fullName>
        <ecNumber evidence="9">2.6.1.9</ecNumber>
    </recommendedName>
    <alternativeName>
        <fullName evidence="9">Imidazole acetol-phosphate transaminase</fullName>
    </alternativeName>
</protein>
<dbReference type="Proteomes" id="UP001501565">
    <property type="component" value="Unassembled WGS sequence"/>
</dbReference>
<dbReference type="Gene3D" id="3.90.1150.10">
    <property type="entry name" value="Aspartate Aminotransferase, domain 1"/>
    <property type="match status" value="1"/>
</dbReference>
<evidence type="ECO:0000256" key="5">
    <source>
        <dbReference type="ARBA" id="ARBA00022576"/>
    </source>
</evidence>
<comment type="catalytic activity">
    <reaction evidence="8 9">
        <text>L-histidinol phosphate + 2-oxoglutarate = 3-(imidazol-4-yl)-2-oxopropyl phosphate + L-glutamate</text>
        <dbReference type="Rhea" id="RHEA:23744"/>
        <dbReference type="ChEBI" id="CHEBI:16810"/>
        <dbReference type="ChEBI" id="CHEBI:29985"/>
        <dbReference type="ChEBI" id="CHEBI:57766"/>
        <dbReference type="ChEBI" id="CHEBI:57980"/>
        <dbReference type="EC" id="2.6.1.9"/>
    </reaction>
</comment>
<dbReference type="NCBIfam" id="TIGR01141">
    <property type="entry name" value="hisC"/>
    <property type="match status" value="1"/>
</dbReference>
<dbReference type="SUPFAM" id="SSF53383">
    <property type="entry name" value="PLP-dependent transferases"/>
    <property type="match status" value="1"/>
</dbReference>
<reference evidence="12" key="1">
    <citation type="journal article" date="2019" name="Int. J. Syst. Evol. Microbiol.">
        <title>The Global Catalogue of Microorganisms (GCM) 10K type strain sequencing project: providing services to taxonomists for standard genome sequencing and annotation.</title>
        <authorList>
            <consortium name="The Broad Institute Genomics Platform"/>
            <consortium name="The Broad Institute Genome Sequencing Center for Infectious Disease"/>
            <person name="Wu L."/>
            <person name="Ma J."/>
        </authorList>
    </citation>
    <scope>NUCLEOTIDE SEQUENCE [LARGE SCALE GENOMIC DNA]</scope>
    <source>
        <strain evidence="12">JCM 17551</strain>
    </source>
</reference>
<comment type="caution">
    <text evidence="11">The sequence shown here is derived from an EMBL/GenBank/DDBJ whole genome shotgun (WGS) entry which is preliminary data.</text>
</comment>
<keyword evidence="12" id="KW-1185">Reference proteome</keyword>
<dbReference type="InterPro" id="IPR004839">
    <property type="entry name" value="Aminotransferase_I/II_large"/>
</dbReference>
<dbReference type="RefSeq" id="WP_344796361.1">
    <property type="nucleotide sequence ID" value="NZ_BAABBN010000004.1"/>
</dbReference>
<evidence type="ECO:0000256" key="9">
    <source>
        <dbReference type="HAMAP-Rule" id="MF_01023"/>
    </source>
</evidence>
<dbReference type="InterPro" id="IPR050106">
    <property type="entry name" value="HistidinolP_aminotransfase"/>
</dbReference>
<gene>
    <name evidence="11" type="primary">hisC_1</name>
    <name evidence="9" type="synonym">hisC</name>
    <name evidence="11" type="ORF">GCM10022277_11340</name>
</gene>
<evidence type="ECO:0000259" key="10">
    <source>
        <dbReference type="Pfam" id="PF00155"/>
    </source>
</evidence>
<feature type="domain" description="Aminotransferase class I/classII large" evidence="10">
    <location>
        <begin position="41"/>
        <end position="366"/>
    </location>
</feature>
<evidence type="ECO:0000313" key="11">
    <source>
        <dbReference type="EMBL" id="GAA3917986.1"/>
    </source>
</evidence>
<keyword evidence="6 9" id="KW-0808">Transferase</keyword>
<keyword evidence="9" id="KW-0368">Histidine biosynthesis</keyword>
<evidence type="ECO:0000256" key="4">
    <source>
        <dbReference type="ARBA" id="ARBA00011738"/>
    </source>
</evidence>
<name>A0ABP7MA40_9GAMM</name>
<dbReference type="HAMAP" id="MF_01023">
    <property type="entry name" value="HisC_aminotrans_2"/>
    <property type="match status" value="1"/>
</dbReference>
<dbReference type="Pfam" id="PF00155">
    <property type="entry name" value="Aminotran_1_2"/>
    <property type="match status" value="1"/>
</dbReference>
<dbReference type="InterPro" id="IPR005861">
    <property type="entry name" value="HisP_aminotrans"/>
</dbReference>
<evidence type="ECO:0000313" key="12">
    <source>
        <dbReference type="Proteomes" id="UP001501565"/>
    </source>
</evidence>
<dbReference type="PANTHER" id="PTHR43643">
    <property type="entry name" value="HISTIDINOL-PHOSPHATE AMINOTRANSFERASE 2"/>
    <property type="match status" value="1"/>
</dbReference>
<comment type="subunit">
    <text evidence="4 9">Homodimer.</text>
</comment>
<evidence type="ECO:0000256" key="7">
    <source>
        <dbReference type="ARBA" id="ARBA00022898"/>
    </source>
</evidence>
<dbReference type="EMBL" id="BAABBN010000004">
    <property type="protein sequence ID" value="GAA3917986.1"/>
    <property type="molecule type" value="Genomic_DNA"/>
</dbReference>
<accession>A0ABP7MA40</accession>
<sequence>MDNGLKMLLDGAVEGVAKLHPYIPGKPVDELARDLNLNVDNIVKLASNENPLGPSQKVLDAIQAQLSDVTRYPDGNGFELKSALSARYGVDSGQITLGNGSNDVLDLIARAFLKPGKNAVFSQFAFAVYPISTQAVGAEMNIVPAKNFAHDLPAMAAAINDQTQVVFLANPNNPTGTVFSRTEFEAFMAKVPDRVLVVLDEAYSEYVENPDYPDGLGYLPSYANLIVTRTFSKAFGLASLRVGFAVSHPQVADLLNRVRQPFNVDSFALAAAVAALADVEYLEKSKALNDQGMAQLEEAFKALALSYIPSAGNFISVDFGRDAAPINQALLEKGVIVRPVANYGMPTFLRISIGTKQENQTFIDALKEILA</sequence>
<keyword evidence="7 9" id="KW-0663">Pyridoxal phosphate</keyword>
<dbReference type="Gene3D" id="3.40.640.10">
    <property type="entry name" value="Type I PLP-dependent aspartate aminotransferase-like (Major domain)"/>
    <property type="match status" value="1"/>
</dbReference>
<comment type="cofactor">
    <cofactor evidence="1 9">
        <name>pyridoxal 5'-phosphate</name>
        <dbReference type="ChEBI" id="CHEBI:597326"/>
    </cofactor>
</comment>
<dbReference type="InterPro" id="IPR015422">
    <property type="entry name" value="PyrdxlP-dep_Trfase_small"/>
</dbReference>